<dbReference type="RefSeq" id="WP_176842523.1">
    <property type="nucleotide sequence ID" value="NZ_FNBN01000017.1"/>
</dbReference>
<evidence type="ECO:0000259" key="1">
    <source>
        <dbReference type="SMART" id="SM00507"/>
    </source>
</evidence>
<dbReference type="GO" id="GO:0008270">
    <property type="term" value="F:zinc ion binding"/>
    <property type="evidence" value="ECO:0007669"/>
    <property type="project" value="InterPro"/>
</dbReference>
<dbReference type="AlphaFoldDB" id="A0A1G8EAH3"/>
<keyword evidence="2" id="KW-0255">Endonuclease</keyword>
<dbReference type="CDD" id="cd00085">
    <property type="entry name" value="HNHc"/>
    <property type="match status" value="1"/>
</dbReference>
<feature type="domain" description="HNH nuclease" evidence="1">
    <location>
        <begin position="64"/>
        <end position="116"/>
    </location>
</feature>
<accession>A0A1G8EAH3</accession>
<gene>
    <name evidence="2" type="ORF">SAMN04488121_11751</name>
</gene>
<dbReference type="InterPro" id="IPR003615">
    <property type="entry name" value="HNH_nuc"/>
</dbReference>
<keyword evidence="2" id="KW-0540">Nuclease</keyword>
<dbReference type="Pfam" id="PF01844">
    <property type="entry name" value="HNH"/>
    <property type="match status" value="1"/>
</dbReference>
<protein>
    <submittedName>
        <fullName evidence="2">5-methylcytosine-specific restriction endonuclease McrA</fullName>
    </submittedName>
</protein>
<keyword evidence="2" id="KW-0378">Hydrolase</keyword>
<dbReference type="GO" id="GO:0003676">
    <property type="term" value="F:nucleic acid binding"/>
    <property type="evidence" value="ECO:0007669"/>
    <property type="project" value="InterPro"/>
</dbReference>
<sequence length="381" mass="44125">MKKEDTFIQYGVPNDWAKSYVSKQLSVTSFRNLSNKILQDSFSIPIDQIKFVKRCLKRTPIEDNIVNQLLENNNYTCCLCKGTKGTSFIIHHINHYSTSQNNNYENLAVLCPNDHDLVHKEGNSLTLKITKEQIIKSKRKWEKEVETRNAQAASQNGEIEEVDFINAPRVLELYYQIYQDKPHSEYSSKLLSLGVLDSAGSINQSSKEENDIRNHLTDFNSHGPVGSWMLRAHFLDAFKQLLNKISFVDLDGLMNRKSLYSNILIGSYCFYVGGLYSKAISIPITEQTPITHLYFHRKDFFIEWLVDPKWLVSTSAIARFGEKKEYLIYGRIRGIGKKSWKGKDYIHYDIRPYLFGLPTKTKSRRPPIHYIDKWNGFDVGD</sequence>
<evidence type="ECO:0000313" key="3">
    <source>
        <dbReference type="Proteomes" id="UP000199045"/>
    </source>
</evidence>
<dbReference type="InterPro" id="IPR002711">
    <property type="entry name" value="HNH"/>
</dbReference>
<dbReference type="SMART" id="SM00507">
    <property type="entry name" value="HNHc"/>
    <property type="match status" value="1"/>
</dbReference>
<evidence type="ECO:0000313" key="2">
    <source>
        <dbReference type="EMBL" id="SDH66740.1"/>
    </source>
</evidence>
<name>A0A1G8EAH3_CHIFI</name>
<dbReference type="STRING" id="104663.SAMN04488121_11751"/>
<dbReference type="EMBL" id="FNBN01000017">
    <property type="protein sequence ID" value="SDH66740.1"/>
    <property type="molecule type" value="Genomic_DNA"/>
</dbReference>
<dbReference type="GO" id="GO:0004519">
    <property type="term" value="F:endonuclease activity"/>
    <property type="evidence" value="ECO:0007669"/>
    <property type="project" value="UniProtKB-KW"/>
</dbReference>
<dbReference type="Proteomes" id="UP000199045">
    <property type="component" value="Unassembled WGS sequence"/>
</dbReference>
<organism evidence="2 3">
    <name type="scientific">Chitinophaga filiformis</name>
    <name type="common">Myxococcus filiformis</name>
    <name type="synonym">Flexibacter filiformis</name>
    <dbReference type="NCBI Taxonomy" id="104663"/>
    <lineage>
        <taxon>Bacteria</taxon>
        <taxon>Pseudomonadati</taxon>
        <taxon>Bacteroidota</taxon>
        <taxon>Chitinophagia</taxon>
        <taxon>Chitinophagales</taxon>
        <taxon>Chitinophagaceae</taxon>
        <taxon>Chitinophaga</taxon>
    </lineage>
</organism>
<reference evidence="2 3" key="1">
    <citation type="submission" date="2016-10" db="EMBL/GenBank/DDBJ databases">
        <authorList>
            <person name="de Groot N.N."/>
        </authorList>
    </citation>
    <scope>NUCLEOTIDE SEQUENCE [LARGE SCALE GENOMIC DNA]</scope>
    <source>
        <strain evidence="2 3">DSM 527</strain>
    </source>
</reference>
<proteinExistence type="predicted"/>